<keyword evidence="6" id="KW-1185">Reference proteome</keyword>
<dbReference type="Pfam" id="PF04478">
    <property type="entry name" value="Mid2"/>
    <property type="match status" value="1"/>
</dbReference>
<keyword evidence="2" id="KW-0812">Transmembrane</keyword>
<keyword evidence="3" id="KW-0732">Signal</keyword>
<feature type="compositionally biased region" description="Polar residues" evidence="1">
    <location>
        <begin position="258"/>
        <end position="274"/>
    </location>
</feature>
<evidence type="ECO:0000256" key="3">
    <source>
        <dbReference type="SAM" id="SignalP"/>
    </source>
</evidence>
<evidence type="ECO:0000313" key="6">
    <source>
        <dbReference type="Proteomes" id="UP000635477"/>
    </source>
</evidence>
<feature type="domain" description="Mid2" evidence="4">
    <location>
        <begin position="248"/>
        <end position="299"/>
    </location>
</feature>
<feature type="compositionally biased region" description="Low complexity" evidence="1">
    <location>
        <begin position="51"/>
        <end position="61"/>
    </location>
</feature>
<feature type="transmembrane region" description="Helical" evidence="2">
    <location>
        <begin position="280"/>
        <end position="301"/>
    </location>
</feature>
<feature type="compositionally biased region" description="Low complexity" evidence="1">
    <location>
        <begin position="247"/>
        <end position="257"/>
    </location>
</feature>
<evidence type="ECO:0000313" key="5">
    <source>
        <dbReference type="EMBL" id="KAF4977008.1"/>
    </source>
</evidence>
<sequence>MYATRLSQLLLVALAIICVTQATWINMEDLHHNERRIVRRASPSQTSEVEPSSAAASAPSATDKAEDPATAEPTQDDAQPTSEAPAEDTAEPTQATEEPSEPTDSPQASEPTAADPETTAAELVEETTAAAEPTDEATPSSEPEKTTAEDSKPAETAAASTEADASEPTVAPSATNDDSAPASTEEAPETTSAASNGGGKTQDDTNSTEDEPSKTTEVESTQVTAKPVTSTFVEVVTMTNDDGDLETMTTTTKTTSTPGLNSEDNEDSSSGMSPKTRNTVIGVVVGIGGAIVVGVLGLVAWRIWGRKKQNDEADGLMDYNENNGSLSGINGGYSNSSYNGIEKAEPVSAGGTGPQRTPFQSTLDNYHQPAPPVNASSNF</sequence>
<evidence type="ECO:0000256" key="1">
    <source>
        <dbReference type="SAM" id="MobiDB-lite"/>
    </source>
</evidence>
<name>A0A8H4XIV5_9HYPO</name>
<evidence type="ECO:0000256" key="2">
    <source>
        <dbReference type="SAM" id="Phobius"/>
    </source>
</evidence>
<feature type="region of interest" description="Disordered" evidence="1">
    <location>
        <begin position="340"/>
        <end position="379"/>
    </location>
</feature>
<feature type="compositionally biased region" description="Polar residues" evidence="1">
    <location>
        <begin position="172"/>
        <end position="182"/>
    </location>
</feature>
<comment type="caution">
    <text evidence="5">The sequence shown here is derived from an EMBL/GenBank/DDBJ whole genome shotgun (WGS) entry which is preliminary data.</text>
</comment>
<gene>
    <name evidence="5" type="ORF">FZEAL_6408</name>
</gene>
<dbReference type="EMBL" id="JABEYC010000467">
    <property type="protein sequence ID" value="KAF4977008.1"/>
    <property type="molecule type" value="Genomic_DNA"/>
</dbReference>
<dbReference type="InterPro" id="IPR007567">
    <property type="entry name" value="Mid2_dom"/>
</dbReference>
<feature type="signal peptide" evidence="3">
    <location>
        <begin position="1"/>
        <end position="22"/>
    </location>
</feature>
<evidence type="ECO:0000259" key="4">
    <source>
        <dbReference type="Pfam" id="PF04478"/>
    </source>
</evidence>
<feature type="chain" id="PRO_5034864365" description="Mid2 domain-containing protein" evidence="3">
    <location>
        <begin position="23"/>
        <end position="379"/>
    </location>
</feature>
<organism evidence="5 6">
    <name type="scientific">Fusarium zealandicum</name>
    <dbReference type="NCBI Taxonomy" id="1053134"/>
    <lineage>
        <taxon>Eukaryota</taxon>
        <taxon>Fungi</taxon>
        <taxon>Dikarya</taxon>
        <taxon>Ascomycota</taxon>
        <taxon>Pezizomycotina</taxon>
        <taxon>Sordariomycetes</taxon>
        <taxon>Hypocreomycetidae</taxon>
        <taxon>Hypocreales</taxon>
        <taxon>Nectriaceae</taxon>
        <taxon>Fusarium</taxon>
        <taxon>Fusarium staphyleae species complex</taxon>
    </lineage>
</organism>
<reference evidence="5" key="1">
    <citation type="journal article" date="2020" name="BMC Genomics">
        <title>Correction to: Identification and distribution of gene clusters required for synthesis of sphingolipid metabolism inhibitors in diverse species of the filamentous fungus Fusarium.</title>
        <authorList>
            <person name="Kim H.S."/>
            <person name="Lohmar J.M."/>
            <person name="Busman M."/>
            <person name="Brown D.W."/>
            <person name="Naumann T.A."/>
            <person name="Divon H.H."/>
            <person name="Lysoe E."/>
            <person name="Uhlig S."/>
            <person name="Proctor R.H."/>
        </authorList>
    </citation>
    <scope>NUCLEOTIDE SEQUENCE</scope>
    <source>
        <strain evidence="5">NRRL 22465</strain>
    </source>
</reference>
<protein>
    <recommendedName>
        <fullName evidence="4">Mid2 domain-containing protein</fullName>
    </recommendedName>
</protein>
<proteinExistence type="predicted"/>
<dbReference type="OrthoDB" id="5425782at2759"/>
<accession>A0A8H4XIV5</accession>
<dbReference type="Proteomes" id="UP000635477">
    <property type="component" value="Unassembled WGS sequence"/>
</dbReference>
<feature type="compositionally biased region" description="Polar residues" evidence="1">
    <location>
        <begin position="72"/>
        <end position="82"/>
    </location>
</feature>
<feature type="compositionally biased region" description="Basic and acidic residues" evidence="1">
    <location>
        <begin position="142"/>
        <end position="153"/>
    </location>
</feature>
<feature type="compositionally biased region" description="Polar residues" evidence="1">
    <location>
        <begin position="91"/>
        <end position="107"/>
    </location>
</feature>
<feature type="compositionally biased region" description="Low complexity" evidence="1">
    <location>
        <begin position="154"/>
        <end position="169"/>
    </location>
</feature>
<reference evidence="5" key="2">
    <citation type="submission" date="2020-05" db="EMBL/GenBank/DDBJ databases">
        <authorList>
            <person name="Kim H.-S."/>
            <person name="Proctor R.H."/>
            <person name="Brown D.W."/>
        </authorList>
    </citation>
    <scope>NUCLEOTIDE SEQUENCE</scope>
    <source>
        <strain evidence="5">NRRL 22465</strain>
    </source>
</reference>
<feature type="compositionally biased region" description="Polar residues" evidence="1">
    <location>
        <begin position="218"/>
        <end position="240"/>
    </location>
</feature>
<feature type="region of interest" description="Disordered" evidence="1">
    <location>
        <begin position="40"/>
        <end position="274"/>
    </location>
</feature>
<feature type="compositionally biased region" description="Polar residues" evidence="1">
    <location>
        <begin position="354"/>
        <end position="365"/>
    </location>
</feature>
<keyword evidence="2" id="KW-0472">Membrane</keyword>
<dbReference type="AlphaFoldDB" id="A0A8H4XIV5"/>
<feature type="compositionally biased region" description="Low complexity" evidence="1">
    <location>
        <begin position="108"/>
        <end position="139"/>
    </location>
</feature>
<keyword evidence="2" id="KW-1133">Transmembrane helix</keyword>